<dbReference type="InterPro" id="IPR030511">
    <property type="entry name" value="TTC26"/>
</dbReference>
<name>A0A0D8XUK5_DICVI</name>
<organism evidence="7 8">
    <name type="scientific">Dictyocaulus viviparus</name>
    <name type="common">Bovine lungworm</name>
    <dbReference type="NCBI Taxonomy" id="29172"/>
    <lineage>
        <taxon>Eukaryota</taxon>
        <taxon>Metazoa</taxon>
        <taxon>Ecdysozoa</taxon>
        <taxon>Nematoda</taxon>
        <taxon>Chromadorea</taxon>
        <taxon>Rhabditida</taxon>
        <taxon>Rhabditina</taxon>
        <taxon>Rhabditomorpha</taxon>
        <taxon>Strongyloidea</taxon>
        <taxon>Metastrongylidae</taxon>
        <taxon>Dictyocaulus</taxon>
    </lineage>
</organism>
<dbReference type="GO" id="GO:0035720">
    <property type="term" value="P:intraciliary anterograde transport"/>
    <property type="evidence" value="ECO:0007669"/>
    <property type="project" value="TreeGrafter"/>
</dbReference>
<evidence type="ECO:0000256" key="5">
    <source>
        <dbReference type="ARBA" id="ARBA00023273"/>
    </source>
</evidence>
<keyword evidence="3" id="KW-0677">Repeat</keyword>
<feature type="region of interest" description="Disordered" evidence="6">
    <location>
        <begin position="1"/>
        <end position="21"/>
    </location>
</feature>
<comment type="subcellular location">
    <subcellularLocation>
        <location evidence="1">Cell projection</location>
        <location evidence="1">Cilium</location>
    </subcellularLocation>
</comment>
<evidence type="ECO:0000256" key="4">
    <source>
        <dbReference type="ARBA" id="ARBA00022803"/>
    </source>
</evidence>
<dbReference type="GO" id="GO:0035735">
    <property type="term" value="P:intraciliary transport involved in cilium assembly"/>
    <property type="evidence" value="ECO:0007669"/>
    <property type="project" value="TreeGrafter"/>
</dbReference>
<dbReference type="InterPro" id="IPR011990">
    <property type="entry name" value="TPR-like_helical_dom_sf"/>
</dbReference>
<evidence type="ECO:0000313" key="7">
    <source>
        <dbReference type="EMBL" id="KJH47444.1"/>
    </source>
</evidence>
<dbReference type="AlphaFoldDB" id="A0A0D8XUK5"/>
<sequence>MNTQLLSRLRSTKKNQSGVPRSKLHLQIPDLNEFLLKKDYAAAISLLEFKQKNGEKNEFTNLWLGHCYFRAGHYKKALDVSSTKLSRETFEHINIKKYPN</sequence>
<evidence type="ECO:0000256" key="2">
    <source>
        <dbReference type="ARBA" id="ARBA00007834"/>
    </source>
</evidence>
<dbReference type="GO" id="GO:0036064">
    <property type="term" value="C:ciliary basal body"/>
    <property type="evidence" value="ECO:0007669"/>
    <property type="project" value="TreeGrafter"/>
</dbReference>
<evidence type="ECO:0008006" key="9">
    <source>
        <dbReference type="Google" id="ProtNLM"/>
    </source>
</evidence>
<evidence type="ECO:0000313" key="8">
    <source>
        <dbReference type="Proteomes" id="UP000053766"/>
    </source>
</evidence>
<dbReference type="PANTHER" id="PTHR14781">
    <property type="entry name" value="INTRAFLAGELLAR TRANSPORT PROTEIN 56"/>
    <property type="match status" value="1"/>
</dbReference>
<dbReference type="Proteomes" id="UP000053766">
    <property type="component" value="Unassembled WGS sequence"/>
</dbReference>
<dbReference type="OrthoDB" id="5851303at2759"/>
<dbReference type="PANTHER" id="PTHR14781:SF0">
    <property type="entry name" value="INTRAFLAGELLAR TRANSPORT PROTEIN 56"/>
    <property type="match status" value="1"/>
</dbReference>
<gene>
    <name evidence="7" type="ORF">DICVIV_06475</name>
</gene>
<keyword evidence="4" id="KW-0802">TPR repeat</keyword>
<evidence type="ECO:0000256" key="1">
    <source>
        <dbReference type="ARBA" id="ARBA00004138"/>
    </source>
</evidence>
<evidence type="ECO:0000256" key="6">
    <source>
        <dbReference type="SAM" id="MobiDB-lite"/>
    </source>
</evidence>
<evidence type="ECO:0000256" key="3">
    <source>
        <dbReference type="ARBA" id="ARBA00022737"/>
    </source>
</evidence>
<dbReference type="GO" id="GO:0030992">
    <property type="term" value="C:intraciliary transport particle B"/>
    <property type="evidence" value="ECO:0007669"/>
    <property type="project" value="TreeGrafter"/>
</dbReference>
<dbReference type="EMBL" id="KN716307">
    <property type="protein sequence ID" value="KJH47444.1"/>
    <property type="molecule type" value="Genomic_DNA"/>
</dbReference>
<keyword evidence="5" id="KW-0966">Cell projection</keyword>
<dbReference type="GO" id="GO:0120170">
    <property type="term" value="F:intraciliary transport particle B binding"/>
    <property type="evidence" value="ECO:0007669"/>
    <property type="project" value="TreeGrafter"/>
</dbReference>
<protein>
    <recommendedName>
        <fullName evidence="9">Tetratricopeptide repeat protein</fullName>
    </recommendedName>
</protein>
<keyword evidence="8" id="KW-1185">Reference proteome</keyword>
<proteinExistence type="inferred from homology"/>
<dbReference type="SUPFAM" id="SSF48452">
    <property type="entry name" value="TPR-like"/>
    <property type="match status" value="1"/>
</dbReference>
<reference evidence="8" key="2">
    <citation type="journal article" date="2016" name="Sci. Rep.">
        <title>Dictyocaulus viviparus genome, variome and transcriptome elucidate lungworm biology and support future intervention.</title>
        <authorList>
            <person name="McNulty S.N."/>
            <person name="Strube C."/>
            <person name="Rosa B.A."/>
            <person name="Martin J.C."/>
            <person name="Tyagi R."/>
            <person name="Choi Y.J."/>
            <person name="Wang Q."/>
            <person name="Hallsworth Pepin K."/>
            <person name="Zhang X."/>
            <person name="Ozersky P."/>
            <person name="Wilson R.K."/>
            <person name="Sternberg P.W."/>
            <person name="Gasser R.B."/>
            <person name="Mitreva M."/>
        </authorList>
    </citation>
    <scope>NUCLEOTIDE SEQUENCE [LARGE SCALE GENOMIC DNA]</scope>
    <source>
        <strain evidence="8">HannoverDv2000</strain>
    </source>
</reference>
<reference evidence="7 8" key="1">
    <citation type="submission" date="2013-11" db="EMBL/GenBank/DDBJ databases">
        <title>Draft genome of the bovine lungworm Dictyocaulus viviparus.</title>
        <authorList>
            <person name="Mitreva M."/>
        </authorList>
    </citation>
    <scope>NUCLEOTIDE SEQUENCE [LARGE SCALE GENOMIC DNA]</scope>
    <source>
        <strain evidence="7 8">HannoverDv2000</strain>
    </source>
</reference>
<dbReference type="GO" id="GO:0097546">
    <property type="term" value="C:ciliary base"/>
    <property type="evidence" value="ECO:0007669"/>
    <property type="project" value="TreeGrafter"/>
</dbReference>
<comment type="similarity">
    <text evidence="2">Belongs to the IFT56 family.</text>
</comment>
<accession>A0A0D8XUK5</accession>
<dbReference type="STRING" id="29172.A0A0D8XUK5"/>